<gene>
    <name evidence="7" type="ordered locus">Celly_0495</name>
</gene>
<dbReference type="PANTHER" id="PTHR43133">
    <property type="entry name" value="RNA POLYMERASE ECF-TYPE SIGMA FACTO"/>
    <property type="match status" value="1"/>
</dbReference>
<dbReference type="KEGG" id="cly:Celly_0495"/>
<dbReference type="Proteomes" id="UP000007487">
    <property type="component" value="Chromosome"/>
</dbReference>
<dbReference type="Gene3D" id="1.10.10.10">
    <property type="entry name" value="Winged helix-like DNA-binding domain superfamily/Winged helix DNA-binding domain"/>
    <property type="match status" value="1"/>
</dbReference>
<evidence type="ECO:0000313" key="7">
    <source>
        <dbReference type="EMBL" id="ADY28330.1"/>
    </source>
</evidence>
<dbReference type="GO" id="GO:0006352">
    <property type="term" value="P:DNA-templated transcription initiation"/>
    <property type="evidence" value="ECO:0007669"/>
    <property type="project" value="InterPro"/>
</dbReference>
<dbReference type="InterPro" id="IPR036388">
    <property type="entry name" value="WH-like_DNA-bd_sf"/>
</dbReference>
<evidence type="ECO:0000259" key="6">
    <source>
        <dbReference type="Pfam" id="PF08281"/>
    </source>
</evidence>
<dbReference type="Pfam" id="PF04542">
    <property type="entry name" value="Sigma70_r2"/>
    <property type="match status" value="1"/>
</dbReference>
<evidence type="ECO:0000256" key="3">
    <source>
        <dbReference type="ARBA" id="ARBA00023082"/>
    </source>
</evidence>
<dbReference type="SUPFAM" id="SSF88659">
    <property type="entry name" value="Sigma3 and sigma4 domains of RNA polymerase sigma factors"/>
    <property type="match status" value="1"/>
</dbReference>
<dbReference type="GO" id="GO:0016987">
    <property type="term" value="F:sigma factor activity"/>
    <property type="evidence" value="ECO:0007669"/>
    <property type="project" value="UniProtKB-KW"/>
</dbReference>
<protein>
    <submittedName>
        <fullName evidence="7">RNA polymerase, sigma-24 subunit, ECF subfamily</fullName>
    </submittedName>
</protein>
<evidence type="ECO:0000256" key="2">
    <source>
        <dbReference type="ARBA" id="ARBA00023015"/>
    </source>
</evidence>
<dbReference type="Pfam" id="PF08281">
    <property type="entry name" value="Sigma70_r4_2"/>
    <property type="match status" value="1"/>
</dbReference>
<organism evidence="7 8">
    <name type="scientific">Cellulophaga lytica (strain ATCC 23178 / DSM 7489 / JCM 8516 / NBRC 14961 / NCIMB 1423 / VKM B-1433 / Cy l20)</name>
    <dbReference type="NCBI Taxonomy" id="867900"/>
    <lineage>
        <taxon>Bacteria</taxon>
        <taxon>Pseudomonadati</taxon>
        <taxon>Bacteroidota</taxon>
        <taxon>Flavobacteriia</taxon>
        <taxon>Flavobacteriales</taxon>
        <taxon>Flavobacteriaceae</taxon>
        <taxon>Cellulophaga</taxon>
    </lineage>
</organism>
<evidence type="ECO:0000259" key="5">
    <source>
        <dbReference type="Pfam" id="PF04542"/>
    </source>
</evidence>
<dbReference type="EMBL" id="CP002534">
    <property type="protein sequence ID" value="ADY28330.1"/>
    <property type="molecule type" value="Genomic_DNA"/>
</dbReference>
<dbReference type="PANTHER" id="PTHR43133:SF51">
    <property type="entry name" value="RNA POLYMERASE SIGMA FACTOR"/>
    <property type="match status" value="1"/>
</dbReference>
<dbReference type="STRING" id="867900.Celly_0495"/>
<dbReference type="InterPro" id="IPR013249">
    <property type="entry name" value="RNA_pol_sigma70_r4_t2"/>
</dbReference>
<dbReference type="InterPro" id="IPR013324">
    <property type="entry name" value="RNA_pol_sigma_r3/r4-like"/>
</dbReference>
<evidence type="ECO:0000256" key="1">
    <source>
        <dbReference type="ARBA" id="ARBA00010641"/>
    </source>
</evidence>
<feature type="domain" description="RNA polymerase sigma factor 70 region 4 type 2" evidence="6">
    <location>
        <begin position="142"/>
        <end position="193"/>
    </location>
</feature>
<sequence length="212" mass="25205">MVFLLKMKPFKKAIVFKIEYLQRFMQQTTNQLIAGCKKGDKKSQLQLYTNYCDAMFTIACRYLRNKEDAKDAMQESFIKAFGKINNYESTYTIGVWLKRIVINQCLDVLKKQKLIFEDLDDVEYEFEEESDWYFNDAITKKDVLKAIESLTVKYKLVVQLYLIEGYDHEEISQILQLPIKTSRTHLRRGRLQLQELLNETKVKTNKEIIQQK</sequence>
<keyword evidence="8" id="KW-1185">Reference proteome</keyword>
<dbReference type="InterPro" id="IPR014284">
    <property type="entry name" value="RNA_pol_sigma-70_dom"/>
</dbReference>
<dbReference type="InterPro" id="IPR013325">
    <property type="entry name" value="RNA_pol_sigma_r2"/>
</dbReference>
<dbReference type="HOGENOM" id="CLU_047691_3_2_10"/>
<dbReference type="NCBIfam" id="TIGR02937">
    <property type="entry name" value="sigma70-ECF"/>
    <property type="match status" value="1"/>
</dbReference>
<dbReference type="InterPro" id="IPR039425">
    <property type="entry name" value="RNA_pol_sigma-70-like"/>
</dbReference>
<dbReference type="Gene3D" id="1.10.1740.10">
    <property type="match status" value="1"/>
</dbReference>
<feature type="domain" description="RNA polymerase sigma-70 region 2" evidence="5">
    <location>
        <begin position="47"/>
        <end position="113"/>
    </location>
</feature>
<dbReference type="SUPFAM" id="SSF88946">
    <property type="entry name" value="Sigma2 domain of RNA polymerase sigma factors"/>
    <property type="match status" value="1"/>
</dbReference>
<dbReference type="AlphaFoldDB" id="F0RA01"/>
<accession>F0RA01</accession>
<evidence type="ECO:0000256" key="4">
    <source>
        <dbReference type="ARBA" id="ARBA00023163"/>
    </source>
</evidence>
<dbReference type="GO" id="GO:0003677">
    <property type="term" value="F:DNA binding"/>
    <property type="evidence" value="ECO:0007669"/>
    <property type="project" value="InterPro"/>
</dbReference>
<dbReference type="CDD" id="cd06171">
    <property type="entry name" value="Sigma70_r4"/>
    <property type="match status" value="1"/>
</dbReference>
<dbReference type="eggNOG" id="COG1595">
    <property type="taxonomic scope" value="Bacteria"/>
</dbReference>
<keyword evidence="2" id="KW-0805">Transcription regulation</keyword>
<reference evidence="7 8" key="1">
    <citation type="journal article" date="2011" name="Stand. Genomic Sci.">
        <title>Complete genome sequence of Cellulophaga lytica type strain (LIM- 21).</title>
        <authorList>
            <person name="Pati A."/>
            <person name="Abt B."/>
            <person name="Teshima H."/>
            <person name="Nolan M."/>
            <person name="Lapidus A."/>
            <person name="Lucas S."/>
            <person name="Hammon N."/>
            <person name="Deshpande S."/>
            <person name="Cheng J.F."/>
            <person name="Tapia R."/>
            <person name="Han C."/>
            <person name="Goodwin L."/>
            <person name="Pitluck S."/>
            <person name="Liolios K."/>
            <person name="Pagani I."/>
            <person name="Mavromatis K."/>
            <person name="Ovchinikova G."/>
            <person name="Chen A."/>
            <person name="Palaniappan K."/>
            <person name="Land M."/>
            <person name="Hauser L."/>
            <person name="Jeffries C.D."/>
            <person name="Detter J.C."/>
            <person name="Brambilla E.M."/>
            <person name="Kannan K.P."/>
            <person name="Rohde M."/>
            <person name="Spring S."/>
            <person name="Goker M."/>
            <person name="Woyke T."/>
            <person name="Bristow J."/>
            <person name="Eisen J.A."/>
            <person name="Markowitz V."/>
            <person name="Hugenholtz P."/>
            <person name="Kyrpides N.C."/>
            <person name="Klenk H.P."/>
            <person name="Ivanova N."/>
        </authorList>
    </citation>
    <scope>NUCLEOTIDE SEQUENCE [LARGE SCALE GENOMIC DNA]</scope>
    <source>
        <strain evidence="8">ATCC 23178 / DSM 7489 / JCM 8516 / NBRC 14961 / NCIMB 1423 / VKM B-1433 / Cy l20</strain>
    </source>
</reference>
<proteinExistence type="inferred from homology"/>
<evidence type="ECO:0000313" key="8">
    <source>
        <dbReference type="Proteomes" id="UP000007487"/>
    </source>
</evidence>
<name>F0RA01_CELLC</name>
<keyword evidence="3" id="KW-0731">Sigma factor</keyword>
<keyword evidence="4" id="KW-0804">Transcription</keyword>
<dbReference type="InterPro" id="IPR007627">
    <property type="entry name" value="RNA_pol_sigma70_r2"/>
</dbReference>
<comment type="similarity">
    <text evidence="1">Belongs to the sigma-70 factor family. ECF subfamily.</text>
</comment>